<dbReference type="InterPro" id="IPR014755">
    <property type="entry name" value="Cu-Rt/internalin_Ig-like"/>
</dbReference>
<accession>A0A7V2B0Q4</accession>
<evidence type="ECO:0000313" key="5">
    <source>
        <dbReference type="EMBL" id="HER96183.1"/>
    </source>
</evidence>
<feature type="signal peptide" evidence="3">
    <location>
        <begin position="1"/>
        <end position="18"/>
    </location>
</feature>
<feature type="compositionally biased region" description="Polar residues" evidence="2">
    <location>
        <begin position="851"/>
        <end position="863"/>
    </location>
</feature>
<feature type="compositionally biased region" description="Polar residues" evidence="2">
    <location>
        <begin position="829"/>
        <end position="839"/>
    </location>
</feature>
<proteinExistence type="predicted"/>
<evidence type="ECO:0000256" key="3">
    <source>
        <dbReference type="SAM" id="SignalP"/>
    </source>
</evidence>
<dbReference type="Gene3D" id="2.60.40.4070">
    <property type="match status" value="1"/>
</dbReference>
<protein>
    <recommendedName>
        <fullName evidence="4">LTD domain-containing protein</fullName>
    </recommendedName>
</protein>
<name>A0A7V2B0Q4_RHOMR</name>
<dbReference type="EMBL" id="DSGB01000005">
    <property type="protein sequence ID" value="HER96183.1"/>
    <property type="molecule type" value="Genomic_DNA"/>
</dbReference>
<feature type="domain" description="LTD" evidence="4">
    <location>
        <begin position="409"/>
        <end position="530"/>
    </location>
</feature>
<dbReference type="InterPro" id="IPR001322">
    <property type="entry name" value="Lamin_tail_dom"/>
</dbReference>
<keyword evidence="1 3" id="KW-0732">Signal</keyword>
<comment type="caution">
    <text evidence="5">The sequence shown here is derived from an EMBL/GenBank/DDBJ whole genome shotgun (WGS) entry which is preliminary data.</text>
</comment>
<reference evidence="5" key="1">
    <citation type="journal article" date="2020" name="mSystems">
        <title>Genome- and Community-Level Interaction Insights into Carbon Utilization and Element Cycling Functions of Hydrothermarchaeota in Hydrothermal Sediment.</title>
        <authorList>
            <person name="Zhou Z."/>
            <person name="Liu Y."/>
            <person name="Xu W."/>
            <person name="Pan J."/>
            <person name="Luo Z.H."/>
            <person name="Li M."/>
        </authorList>
    </citation>
    <scope>NUCLEOTIDE SEQUENCE [LARGE SCALE GENOMIC DNA]</scope>
    <source>
        <strain evidence="5">SpSt-143</strain>
    </source>
</reference>
<dbReference type="AlphaFoldDB" id="A0A7V2B0Q4"/>
<dbReference type="Pfam" id="PF00932">
    <property type="entry name" value="LTD"/>
    <property type="match status" value="1"/>
</dbReference>
<evidence type="ECO:0000259" key="4">
    <source>
        <dbReference type="PROSITE" id="PS51841"/>
    </source>
</evidence>
<dbReference type="PROSITE" id="PS51841">
    <property type="entry name" value="LTD"/>
    <property type="match status" value="1"/>
</dbReference>
<evidence type="ECO:0000256" key="1">
    <source>
        <dbReference type="ARBA" id="ARBA00022729"/>
    </source>
</evidence>
<feature type="chain" id="PRO_5030739964" description="LTD domain-containing protein" evidence="3">
    <location>
        <begin position="19"/>
        <end position="967"/>
    </location>
</feature>
<feature type="region of interest" description="Disordered" evidence="2">
    <location>
        <begin position="821"/>
        <end position="864"/>
    </location>
</feature>
<organism evidence="5">
    <name type="scientific">Rhodothermus marinus</name>
    <name type="common">Rhodothermus obamensis</name>
    <dbReference type="NCBI Taxonomy" id="29549"/>
    <lineage>
        <taxon>Bacteria</taxon>
        <taxon>Pseudomonadati</taxon>
        <taxon>Rhodothermota</taxon>
        <taxon>Rhodothermia</taxon>
        <taxon>Rhodothermales</taxon>
        <taxon>Rhodothermaceae</taxon>
        <taxon>Rhodothermus</taxon>
    </lineage>
</organism>
<sequence length="967" mass="108007">MLRALCVLLGLYPLSLHAQLIESFDDGDFLNHPSWQGTTAYWTIDFQNNNPFLRTQGPSAADTLFLSTPSQVCWGVWQLTFYYENVNFSNFNGFRIYLMSDTADLLAPLRGYFVQLGTNNSDEIRLYRQDGDPATRRILLGRSNPLLTETQGKHTLRILRSETGHWTVSLDGQVLFEAQDATYWHSRFFGLWVKHTATTAQNYGFDDLLVAGERERPDRTPPRILSALYRQQLRAFVLHFSEAMDTTRLADDAFFVERLGFPESQRWSGDPLGQVVQLIFTDIPPSGIYTLYARSLYDLAGNPLGDTSLTVVARTDTQPPRLREAYPVNSQQLNVHFDEPVYGCDPAHYQIAPPQTIATILDCPSSPRPDYTLQLAFPLTAGETYRLQLTHIADTVGNLLTGVTYAFTFPGDAQPIAPGDVVLNEVLYAPTEDATEFFELYNRSPHAIDLQQLQWYDTRRQPIPLSQRPFLVGPEAYVVIAQDTALLERAFGPIAYRVQPPSWSALNNDGDAVVLVRADKVVIDSMAYTAVMGKPGYSLERRDPGLPATIPENWAPSDAPERATPGRVNSRYEPDLRAPLLLFAAVRDSTTVVLTVDEPLHPSAVHPDAFELDDGTRPVDAIWQAEQQQIVLRFAAQLRQRHLTARQLCDLKNQCRATATRPLAYPPAPGSLIINEILYAPRANPYDGYPDQPEYLELLNRAAYYLDLEGLYWTNRPNELGRADTFYLPARFQALAPDSLALVFSVPTSSDPLVFLDEAFPGTTQQPGTVWLPMRRSSLSLRNEGDVVHLRYRAHTLDAVAYAPSWHQKGIRDATGLALERLLPDGPSNDPTNWTTSPDPSGGTPGRPNAAQVQRTQWPTQTPELWITPSPFSPDGDGTDDVTILHFRLPATGTVAQAQIFDSYGRRVRTLGPIVAGAEGMLLWDGRDQEGRELPIGLYVVLFEALDARGGRLLTRKAPVVLARPLH</sequence>
<evidence type="ECO:0000256" key="2">
    <source>
        <dbReference type="SAM" id="MobiDB-lite"/>
    </source>
</evidence>
<dbReference type="Gene3D" id="2.60.120.560">
    <property type="entry name" value="Exo-inulinase, domain 1"/>
    <property type="match status" value="1"/>
</dbReference>
<gene>
    <name evidence="5" type="ORF">ENO59_06660</name>
</gene>
<dbReference type="Gene3D" id="2.60.40.1220">
    <property type="match status" value="1"/>
</dbReference>